<dbReference type="Proteomes" id="UP000501690">
    <property type="component" value="Linkage Group LG2"/>
</dbReference>
<feature type="region of interest" description="Disordered" evidence="1">
    <location>
        <begin position="61"/>
        <end position="82"/>
    </location>
</feature>
<reference evidence="2 3" key="1">
    <citation type="submission" date="2019-04" db="EMBL/GenBank/DDBJ databases">
        <title>An improved genome assembly and genetic linkage map for asparagus bean, Vigna unguiculata ssp. sesquipedialis.</title>
        <authorList>
            <person name="Xia Q."/>
            <person name="Zhang R."/>
            <person name="Dong Y."/>
        </authorList>
    </citation>
    <scope>NUCLEOTIDE SEQUENCE [LARGE SCALE GENOMIC DNA]</scope>
    <source>
        <tissue evidence="2">Leaf</tissue>
    </source>
</reference>
<evidence type="ECO:0000256" key="1">
    <source>
        <dbReference type="SAM" id="MobiDB-lite"/>
    </source>
</evidence>
<dbReference type="EMBL" id="CP039346">
    <property type="protein sequence ID" value="QCD83389.1"/>
    <property type="molecule type" value="Genomic_DNA"/>
</dbReference>
<organism evidence="2 3">
    <name type="scientific">Vigna unguiculata</name>
    <name type="common">Cowpea</name>
    <dbReference type="NCBI Taxonomy" id="3917"/>
    <lineage>
        <taxon>Eukaryota</taxon>
        <taxon>Viridiplantae</taxon>
        <taxon>Streptophyta</taxon>
        <taxon>Embryophyta</taxon>
        <taxon>Tracheophyta</taxon>
        <taxon>Spermatophyta</taxon>
        <taxon>Magnoliopsida</taxon>
        <taxon>eudicotyledons</taxon>
        <taxon>Gunneridae</taxon>
        <taxon>Pentapetalae</taxon>
        <taxon>rosids</taxon>
        <taxon>fabids</taxon>
        <taxon>Fabales</taxon>
        <taxon>Fabaceae</taxon>
        <taxon>Papilionoideae</taxon>
        <taxon>50 kb inversion clade</taxon>
        <taxon>NPAAA clade</taxon>
        <taxon>indigoferoid/millettioid clade</taxon>
        <taxon>Phaseoleae</taxon>
        <taxon>Vigna</taxon>
    </lineage>
</organism>
<name>A0A4D6L4H2_VIGUN</name>
<dbReference type="AlphaFoldDB" id="A0A4D6L4H2"/>
<keyword evidence="3" id="KW-1185">Reference proteome</keyword>
<proteinExistence type="predicted"/>
<gene>
    <name evidence="2" type="ORF">DEO72_LG2g3733</name>
</gene>
<protein>
    <submittedName>
        <fullName evidence="2">Uncharacterized protein</fullName>
    </submittedName>
</protein>
<evidence type="ECO:0000313" key="3">
    <source>
        <dbReference type="Proteomes" id="UP000501690"/>
    </source>
</evidence>
<sequence>MSPRHRRRDPQSSMPATTGGVADENPNSVVTTTTGATPSTPLFTSGFVDVEASFSIRVVIGTPTSGPTVGPPPPLEASTRHQ</sequence>
<evidence type="ECO:0000313" key="2">
    <source>
        <dbReference type="EMBL" id="QCD83389.1"/>
    </source>
</evidence>
<accession>A0A4D6L4H2</accession>
<feature type="region of interest" description="Disordered" evidence="1">
    <location>
        <begin position="1"/>
        <end position="37"/>
    </location>
</feature>